<dbReference type="InterPro" id="IPR000182">
    <property type="entry name" value="GNAT_dom"/>
</dbReference>
<dbReference type="PROSITE" id="PS51186">
    <property type="entry name" value="GNAT"/>
    <property type="match status" value="1"/>
</dbReference>
<dbReference type="Proteomes" id="UP000287969">
    <property type="component" value="Chromosome"/>
</dbReference>
<dbReference type="Pfam" id="PF00583">
    <property type="entry name" value="Acetyltransf_1"/>
    <property type="match status" value="1"/>
</dbReference>
<accession>A0A410QGS2</accession>
<dbReference type="OrthoDB" id="9794566at2"/>
<dbReference type="EMBL" id="CP035282">
    <property type="protein sequence ID" value="QAT63200.1"/>
    <property type="molecule type" value="Genomic_DNA"/>
</dbReference>
<protein>
    <submittedName>
        <fullName evidence="2">GNAT family N-acetyltransferase</fullName>
    </submittedName>
</protein>
<evidence type="ECO:0000313" key="3">
    <source>
        <dbReference type="Proteomes" id="UP000287969"/>
    </source>
</evidence>
<dbReference type="SUPFAM" id="SSF55729">
    <property type="entry name" value="Acyl-CoA N-acyltransferases (Nat)"/>
    <property type="match status" value="1"/>
</dbReference>
<evidence type="ECO:0000259" key="1">
    <source>
        <dbReference type="PROSITE" id="PS51186"/>
    </source>
</evidence>
<dbReference type="KEGG" id="spoa:EQM13_17335"/>
<feature type="domain" description="N-acetyltransferase" evidence="1">
    <location>
        <begin position="5"/>
        <end position="137"/>
    </location>
</feature>
<dbReference type="PANTHER" id="PTHR13355">
    <property type="entry name" value="GLUCOSAMINE 6-PHOSPHATE N-ACETYLTRANSFERASE"/>
    <property type="match status" value="1"/>
</dbReference>
<gene>
    <name evidence="2" type="ORF">EQM13_17335</name>
</gene>
<organism evidence="2 3">
    <name type="scientific">Acidilutibacter cellobiosedens</name>
    <dbReference type="NCBI Taxonomy" id="2507161"/>
    <lineage>
        <taxon>Bacteria</taxon>
        <taxon>Bacillati</taxon>
        <taxon>Bacillota</taxon>
        <taxon>Tissierellia</taxon>
        <taxon>Tissierellales</taxon>
        <taxon>Acidilutibacteraceae</taxon>
        <taxon>Acidilutibacter</taxon>
    </lineage>
</organism>
<proteinExistence type="predicted"/>
<keyword evidence="2" id="KW-0808">Transferase</keyword>
<dbReference type="AlphaFoldDB" id="A0A410QGS2"/>
<name>A0A410QGS2_9FIRM</name>
<sequence>MEGENMIRVMNEEDLPVVKHIIQSIPYFWHECWDDGTLNKALKSSGSLSFVYEEDGCILGCIFAYDFGFRGYIAKIAVYESARFKGIGKKLIKHVEDILRSNNCELIIADALESAVPFYKKLGWEEPNAILLRKKLL</sequence>
<keyword evidence="3" id="KW-1185">Reference proteome</keyword>
<dbReference type="GO" id="GO:0008080">
    <property type="term" value="F:N-acetyltransferase activity"/>
    <property type="evidence" value="ECO:0007669"/>
    <property type="project" value="TreeGrafter"/>
</dbReference>
<dbReference type="InterPro" id="IPR016181">
    <property type="entry name" value="Acyl_CoA_acyltransferase"/>
</dbReference>
<dbReference type="InterPro" id="IPR039143">
    <property type="entry name" value="GNPNAT1-like"/>
</dbReference>
<dbReference type="CDD" id="cd04301">
    <property type="entry name" value="NAT_SF"/>
    <property type="match status" value="1"/>
</dbReference>
<dbReference type="Gene3D" id="3.40.630.30">
    <property type="match status" value="1"/>
</dbReference>
<reference evidence="3" key="1">
    <citation type="submission" date="2019-01" db="EMBL/GenBank/DDBJ databases">
        <title>Draft genomes of a novel of Sporanaerobacter strains.</title>
        <authorList>
            <person name="Ma S."/>
        </authorList>
    </citation>
    <scope>NUCLEOTIDE SEQUENCE [LARGE SCALE GENOMIC DNA]</scope>
    <source>
        <strain evidence="3">NJN-17</strain>
    </source>
</reference>
<evidence type="ECO:0000313" key="2">
    <source>
        <dbReference type="EMBL" id="QAT63200.1"/>
    </source>
</evidence>